<reference evidence="3" key="1">
    <citation type="submission" date="2022-11" db="UniProtKB">
        <authorList>
            <consortium name="WormBaseParasite"/>
        </authorList>
    </citation>
    <scope>IDENTIFICATION</scope>
</reference>
<evidence type="ECO:0000256" key="1">
    <source>
        <dbReference type="SAM" id="MobiDB-lite"/>
    </source>
</evidence>
<dbReference type="SUPFAM" id="SSF50494">
    <property type="entry name" value="Trypsin-like serine proteases"/>
    <property type="match status" value="1"/>
</dbReference>
<proteinExistence type="predicted"/>
<feature type="region of interest" description="Disordered" evidence="1">
    <location>
        <begin position="274"/>
        <end position="296"/>
    </location>
</feature>
<accession>A0A914CKB9</accession>
<dbReference type="AlphaFoldDB" id="A0A914CKB9"/>
<evidence type="ECO:0000313" key="2">
    <source>
        <dbReference type="Proteomes" id="UP000887540"/>
    </source>
</evidence>
<organism evidence="2 3">
    <name type="scientific">Acrobeloides nanus</name>
    <dbReference type="NCBI Taxonomy" id="290746"/>
    <lineage>
        <taxon>Eukaryota</taxon>
        <taxon>Metazoa</taxon>
        <taxon>Ecdysozoa</taxon>
        <taxon>Nematoda</taxon>
        <taxon>Chromadorea</taxon>
        <taxon>Rhabditida</taxon>
        <taxon>Tylenchina</taxon>
        <taxon>Cephalobomorpha</taxon>
        <taxon>Cephaloboidea</taxon>
        <taxon>Cephalobidae</taxon>
        <taxon>Acrobeloides</taxon>
    </lineage>
</organism>
<sequence length="296" mass="33192">MIIIYILTQNVPKDSKALVEDKREELVNGLKHFLFYMPRNQRALLPDGIEAAVPEEESNRIDGGYVTPISRIASVTYAHGSHKRLRTFIDGGSDKDNAHSLVEIQNAVDPSICHKMKVIVIDTNRDFVLLLSFTGEWIFGEIVPHLRYPRIFESFFAFGLSHKSYQGDHITHRSGRIPSDAINRYGQLKTTAYIDGGDSGAPCFAKDRQFIGILVSSSTSLPDLLDPFNKNFSDDLTYEIETASCHLSESYIVPAPLIAESFMNYGVDHGLFKPEPTRPAGTSRPLAKKRKFIQES</sequence>
<dbReference type="Gene3D" id="2.40.10.10">
    <property type="entry name" value="Trypsin-like serine proteases"/>
    <property type="match status" value="1"/>
</dbReference>
<feature type="compositionally biased region" description="Basic residues" evidence="1">
    <location>
        <begin position="286"/>
        <end position="296"/>
    </location>
</feature>
<keyword evidence="2" id="KW-1185">Reference proteome</keyword>
<protein>
    <submittedName>
        <fullName evidence="3">Serine protease</fullName>
    </submittedName>
</protein>
<dbReference type="Proteomes" id="UP000887540">
    <property type="component" value="Unplaced"/>
</dbReference>
<name>A0A914CKB9_9BILA</name>
<dbReference type="InterPro" id="IPR009003">
    <property type="entry name" value="Peptidase_S1_PA"/>
</dbReference>
<evidence type="ECO:0000313" key="3">
    <source>
        <dbReference type="WBParaSite" id="ACRNAN_scaffold11535.g9756.t1"/>
    </source>
</evidence>
<dbReference type="WBParaSite" id="ACRNAN_scaffold11535.g9756.t1">
    <property type="protein sequence ID" value="ACRNAN_scaffold11535.g9756.t1"/>
    <property type="gene ID" value="ACRNAN_scaffold11535.g9756"/>
</dbReference>
<dbReference type="InterPro" id="IPR043504">
    <property type="entry name" value="Peptidase_S1_PA_chymotrypsin"/>
</dbReference>